<gene>
    <name evidence="1" type="ORF">METZ01_LOCUS196450</name>
</gene>
<feature type="non-terminal residue" evidence="1">
    <location>
        <position position="263"/>
    </location>
</feature>
<proteinExistence type="predicted"/>
<name>A0A382DYL0_9ZZZZ</name>
<dbReference type="AlphaFoldDB" id="A0A382DYL0"/>
<reference evidence="1" key="1">
    <citation type="submission" date="2018-05" db="EMBL/GenBank/DDBJ databases">
        <authorList>
            <person name="Lanie J.A."/>
            <person name="Ng W.-L."/>
            <person name="Kazmierczak K.M."/>
            <person name="Andrzejewski T.M."/>
            <person name="Davidsen T.M."/>
            <person name="Wayne K.J."/>
            <person name="Tettelin H."/>
            <person name="Glass J.I."/>
            <person name="Rusch D."/>
            <person name="Podicherti R."/>
            <person name="Tsui H.-C.T."/>
            <person name="Winkler M.E."/>
        </authorList>
    </citation>
    <scope>NUCLEOTIDE SEQUENCE</scope>
</reference>
<dbReference type="SUPFAM" id="SSF63825">
    <property type="entry name" value="YWTD domain"/>
    <property type="match status" value="1"/>
</dbReference>
<organism evidence="1">
    <name type="scientific">marine metagenome</name>
    <dbReference type="NCBI Taxonomy" id="408172"/>
    <lineage>
        <taxon>unclassified sequences</taxon>
        <taxon>metagenomes</taxon>
        <taxon>ecological metagenomes</taxon>
    </lineage>
</organism>
<protein>
    <submittedName>
        <fullName evidence="1">Uncharacterized protein</fullName>
    </submittedName>
</protein>
<evidence type="ECO:0000313" key="1">
    <source>
        <dbReference type="EMBL" id="SVB43596.1"/>
    </source>
</evidence>
<accession>A0A382DYL0</accession>
<sequence length="263" mass="30083">MRLPKLILTSVVRGSQQGESHGGIYTVDFEHQQGEQHVDWNTSEIDFEGRGADRGLRGIAFDGDEIYVAASDELFCYDQTFTIQNSYKNPYLKHAHEICRMERQLLLTSTGFDSLLSFNLDTKEFDWGFQLRQEYGQWTGHTFDPQTNQGPRLVNDFHVNMVYVDDRGIFLSGLHTDGLLFLTNSNEIKIVCNLPAYTHNPRLWKEGVLFNDTASDCVRYVPREGQEQAYKIITYEEKDIQFSGIDDSNIARQGFGRGLCTIG</sequence>
<dbReference type="EMBL" id="UINC01041812">
    <property type="protein sequence ID" value="SVB43596.1"/>
    <property type="molecule type" value="Genomic_DNA"/>
</dbReference>